<dbReference type="PANTHER" id="PTHR45782">
    <property type="entry name" value="MITOCHONDRIAL RIBOSOME-ASSOCIATED GTPASE 1"/>
    <property type="match status" value="1"/>
</dbReference>
<dbReference type="SUPFAM" id="SSF52540">
    <property type="entry name" value="P-loop containing nucleoside triphosphate hydrolases"/>
    <property type="match status" value="1"/>
</dbReference>
<dbReference type="GO" id="GO:0006412">
    <property type="term" value="P:translation"/>
    <property type="evidence" value="ECO:0007669"/>
    <property type="project" value="TreeGrafter"/>
</dbReference>
<dbReference type="Proteomes" id="UP000298460">
    <property type="component" value="Unassembled WGS sequence"/>
</dbReference>
<dbReference type="InterPro" id="IPR027417">
    <property type="entry name" value="P-loop_NTPase"/>
</dbReference>
<feature type="binding site" evidence="5">
    <location>
        <position position="173"/>
    </location>
    <ligand>
        <name>GTP</name>
        <dbReference type="ChEBI" id="CHEBI:37565"/>
    </ligand>
</feature>
<evidence type="ECO:0000313" key="8">
    <source>
        <dbReference type="Proteomes" id="UP000298460"/>
    </source>
</evidence>
<evidence type="ECO:0000256" key="2">
    <source>
        <dbReference type="ARBA" id="ARBA00022741"/>
    </source>
</evidence>
<evidence type="ECO:0000256" key="5">
    <source>
        <dbReference type="PIRSR" id="PIRSR006230-1"/>
    </source>
</evidence>
<comment type="subcellular location">
    <subcellularLocation>
        <location evidence="4">Cytoplasm</location>
    </subcellularLocation>
</comment>
<evidence type="ECO:0000256" key="4">
    <source>
        <dbReference type="PIRNR" id="PIRNR006230"/>
    </source>
</evidence>
<dbReference type="InterPro" id="IPR019991">
    <property type="entry name" value="GTP-bd_ribosome_bgen"/>
</dbReference>
<dbReference type="NCBIfam" id="TIGR03596">
    <property type="entry name" value="GTPase_YlqF"/>
    <property type="match status" value="1"/>
</dbReference>
<feature type="domain" description="CP-type G" evidence="6">
    <location>
        <begin position="14"/>
        <end position="177"/>
    </location>
</feature>
<accession>A0A4Z0RCL4</accession>
<protein>
    <recommendedName>
        <fullName evidence="1 4">Ribosome biogenesis GTPase A</fullName>
    </recommendedName>
</protein>
<keyword evidence="4" id="KW-0963">Cytoplasm</keyword>
<dbReference type="PIRSF" id="PIRSF006230">
    <property type="entry name" value="MG442"/>
    <property type="match status" value="1"/>
</dbReference>
<keyword evidence="8" id="KW-1185">Reference proteome</keyword>
<keyword evidence="2 4" id="KW-0547">Nucleotide-binding</keyword>
<dbReference type="EMBL" id="SPQQ01000001">
    <property type="protein sequence ID" value="TGE40174.1"/>
    <property type="molecule type" value="Genomic_DNA"/>
</dbReference>
<dbReference type="FunFam" id="3.40.50.300:FF:000590">
    <property type="entry name" value="Ribosome biogenesis GTPase A"/>
    <property type="match status" value="1"/>
</dbReference>
<dbReference type="AlphaFoldDB" id="A0A4Z0RCL4"/>
<dbReference type="InterPro" id="IPR023179">
    <property type="entry name" value="GTP-bd_ortho_bundle_sf"/>
</dbReference>
<gene>
    <name evidence="7" type="primary">ylqF</name>
    <name evidence="7" type="ORF">E4K67_04150</name>
</gene>
<evidence type="ECO:0000256" key="3">
    <source>
        <dbReference type="ARBA" id="ARBA00023134"/>
    </source>
</evidence>
<feature type="binding site" evidence="5">
    <location>
        <begin position="129"/>
        <end position="134"/>
    </location>
    <ligand>
        <name>GTP</name>
        <dbReference type="ChEBI" id="CHEBI:37565"/>
    </ligand>
</feature>
<dbReference type="GO" id="GO:0003924">
    <property type="term" value="F:GTPase activity"/>
    <property type="evidence" value="ECO:0007669"/>
    <property type="project" value="TreeGrafter"/>
</dbReference>
<feature type="binding site" evidence="5">
    <location>
        <begin position="58"/>
        <end position="61"/>
    </location>
    <ligand>
        <name>GTP</name>
        <dbReference type="ChEBI" id="CHEBI:37565"/>
    </ligand>
</feature>
<keyword evidence="3 4" id="KW-0342">GTP-binding</keyword>
<evidence type="ECO:0000313" key="7">
    <source>
        <dbReference type="EMBL" id="TGE40174.1"/>
    </source>
</evidence>
<dbReference type="PANTHER" id="PTHR45782:SF4">
    <property type="entry name" value="MITOCHONDRIAL RIBOSOME-ASSOCIATED GTPASE 1"/>
    <property type="match status" value="1"/>
</dbReference>
<comment type="function">
    <text evidence="4">Required for a late step of 50S ribosomal subunit assembly. Has GTPase activity.</text>
</comment>
<dbReference type="Gene3D" id="3.40.50.300">
    <property type="entry name" value="P-loop containing nucleotide triphosphate hydrolases"/>
    <property type="match status" value="1"/>
</dbReference>
<dbReference type="Gene3D" id="1.10.1580.10">
    <property type="match status" value="1"/>
</dbReference>
<comment type="similarity">
    <text evidence="4">Belongs to the TRAFAC class YlqF/YawG GTPase family. MTG1 subfamily.</text>
</comment>
<sequence length="277" mass="31015">MSIQWFPGHMAKARRLLIEQLEWVDVVLELADARIPVSSRNPMLNKLLGNKPRLLLLNKMDLADPIWTAKWLTYLKTSSPVYAVSATTGLGVKQIVPELERMVMAKQARQATKGIRPQAIKVMIVGIPNIGKSSLINQLTGGAQAKVGNKPGVTRGNQWVRIHERVELLDTPGMLWPKFEVPEVGRKLAALGAIKDDVFDIEELSGWIIDWLKLYSPKALLRYQVQDVVEVTLESLGRKRGCLIHGGRVDTLKAAQIFLRELRMGQLGPVTMDYIPE</sequence>
<dbReference type="CDD" id="cd01856">
    <property type="entry name" value="YlqF"/>
    <property type="match status" value="1"/>
</dbReference>
<proteinExistence type="inferred from homology"/>
<dbReference type="OrthoDB" id="9779790at2"/>
<dbReference type="PROSITE" id="PS51721">
    <property type="entry name" value="G_CP"/>
    <property type="match status" value="1"/>
</dbReference>
<evidence type="ECO:0000259" key="6">
    <source>
        <dbReference type="PROSITE" id="PS51721"/>
    </source>
</evidence>
<dbReference type="GO" id="GO:0005737">
    <property type="term" value="C:cytoplasm"/>
    <property type="evidence" value="ECO:0007669"/>
    <property type="project" value="UniProtKB-SubCell"/>
</dbReference>
<reference evidence="7 8" key="1">
    <citation type="submission" date="2019-03" db="EMBL/GenBank/DDBJ databases">
        <title>Draft Genome Sequence of Desulfosporosinus fructosivorans Strain 63.6F, Isolated from Marine Sediment in the Baltic Sea.</title>
        <authorList>
            <person name="Hausmann B."/>
            <person name="Vandieken V."/>
            <person name="Pjevac P."/>
            <person name="Schreck K."/>
            <person name="Herbold C.W."/>
            <person name="Loy A."/>
        </authorList>
    </citation>
    <scope>NUCLEOTIDE SEQUENCE [LARGE SCALE GENOMIC DNA]</scope>
    <source>
        <strain evidence="7 8">63.6F</strain>
    </source>
</reference>
<name>A0A4Z0RCL4_9FIRM</name>
<dbReference type="RefSeq" id="WP_135545108.1">
    <property type="nucleotide sequence ID" value="NZ_SPQQ01000001.1"/>
</dbReference>
<dbReference type="Pfam" id="PF01926">
    <property type="entry name" value="MMR_HSR1"/>
    <property type="match status" value="1"/>
</dbReference>
<dbReference type="InterPro" id="IPR030378">
    <property type="entry name" value="G_CP_dom"/>
</dbReference>
<dbReference type="GO" id="GO:0005525">
    <property type="term" value="F:GTP binding"/>
    <property type="evidence" value="ECO:0007669"/>
    <property type="project" value="UniProtKB-KW"/>
</dbReference>
<dbReference type="InterPro" id="IPR016478">
    <property type="entry name" value="GTPase_MTG1"/>
</dbReference>
<dbReference type="InterPro" id="IPR006073">
    <property type="entry name" value="GTP-bd"/>
</dbReference>
<organism evidence="7 8">
    <name type="scientific">Desulfosporosinus fructosivorans</name>
    <dbReference type="NCBI Taxonomy" id="2018669"/>
    <lineage>
        <taxon>Bacteria</taxon>
        <taxon>Bacillati</taxon>
        <taxon>Bacillota</taxon>
        <taxon>Clostridia</taxon>
        <taxon>Eubacteriales</taxon>
        <taxon>Desulfitobacteriaceae</taxon>
        <taxon>Desulfosporosinus</taxon>
    </lineage>
</organism>
<evidence type="ECO:0000256" key="1">
    <source>
        <dbReference type="ARBA" id="ARBA00014898"/>
    </source>
</evidence>
<comment type="caution">
    <text evidence="7">The sequence shown here is derived from an EMBL/GenBank/DDBJ whole genome shotgun (WGS) entry which is preliminary data.</text>
</comment>